<dbReference type="PROSITE" id="PS50020">
    <property type="entry name" value="WW_DOMAIN_2"/>
    <property type="match status" value="1"/>
</dbReference>
<feature type="compositionally biased region" description="Basic and acidic residues" evidence="2">
    <location>
        <begin position="442"/>
        <end position="456"/>
    </location>
</feature>
<feature type="compositionally biased region" description="Basic and acidic residues" evidence="2">
    <location>
        <begin position="287"/>
        <end position="312"/>
    </location>
</feature>
<evidence type="ECO:0000256" key="2">
    <source>
        <dbReference type="SAM" id="MobiDB-lite"/>
    </source>
</evidence>
<feature type="compositionally biased region" description="Basic and acidic residues" evidence="2">
    <location>
        <begin position="712"/>
        <end position="743"/>
    </location>
</feature>
<dbReference type="Pfam" id="PF00397">
    <property type="entry name" value="WW"/>
    <property type="match status" value="1"/>
</dbReference>
<feature type="compositionally biased region" description="Basic and acidic residues" evidence="2">
    <location>
        <begin position="463"/>
        <end position="480"/>
    </location>
</feature>
<sequence>MDGGQGDSIVLEEEIDPNYEPSEKEVLEYASWLGMDLDAEQDLFWIAREGLKAPLPENWKPCKTTDTEEIYYFNFATGQSTWDHPCDEFYRNLYDEHKKKRSTGKKSQDGDEKKKKEKEDVAELLGRKGSGKGKKKGSLTSKAEPLSPPTMTRGSPLEKKPLPDLGKLKGMSGLGPTSGSLKPVGSLGVSVVSFTRDMVAMTNVLPLCAFFQRLKSESKDEDVSRGKDDDEENDDNDDAPAPRASLTGKPPLGSLLSKKPLLSSAASSGSLSKADSKAELDGLTSEWEQKKQRIVEEHQKAQQALESEHEEALVAMRKKLQKQLDEQQDDEESKLKQRKKELEKKMNDIENQYDKEENSVLRTHKDKLKKLETDTESALAQKRQELERDSERELERLKSRHESKMQEIKHEYEHEEEKLTSKLQTSLAGQRDAVAASSGLQKEVDRLTDNQKRLESEISSLGEKNEALQRERDTSRTELDAANKRLSEMEKNIATAEENLARLKLASETRTETSCQGCIERDARVKILESENARDREQLATCRSTMESLESELQRLRSHEATNDATSDAEVLTLRQVETQLRQELSEVRAREATAVSDRESWKAKHDALVEATKKASDSSDSTAQHAQELESLQGELTDLQEQVAVLSKTNTQIKEQLLKETNEKKSLRERLDQAAQSAATSLSEDADRLQEIQRQCNQLKEELETLQSQIQDERNGKEELSGLNDRLRREKQEMEQEKRRADAEIARLESDNRRVESEMQVLRRQLEEANRAQSQQVEASEAEASATISKQKWELEQLQALQKVLDRDKEALSARVSQLESDLDETMAAKHALEIEKDGESARGKKKEQEREVLQQKVRALQEEVDGTSERGRAMTAENAELKSNLSKLKFKEQAANERITQLQEDIEQNETTIRALQSDVEKWTREARNKSSQLDEKATECRELRSEIEVVQEEATEAKRQAADWKARAANQVAVVSTAASGSEVQELRTRLSESDTKLEALKIEKTQLTEKLRQLNQRLQEADNSVRTSQTECERLSNEAVTLTSELSKWKDRLEKKTKECQQINAESLGLRSEKEALECALAREQDEKKERTVQKTTIEKAKRVLESEIDSLKAQVEELETSQRSVALEAQTYQQRVKRLEADVERLQKELRTAQSERDASSEQVRQQSQDITALEGRVRLLRNENNEQNSRGKLVDDEVTRLGETIKRLEGLVEEKEAKLRRGQEEKAALTKQLSALTAEQDELVANNAIMKRKVDAADAKSKDQEQTATRGDFQTKLRLQQLEAEREGIVAGRDRAEQHAKALERELSTLREDVMTLKSETETARSRIKSLTTEKEELQTALLSAQTSQSSTKGTFRPGQTTDATMLVKLQLADVNKAELEQHLADVAAQLELATRRCAISESRSRDHAVMVETLNVEIASLRSALQQMHLSALETLPLVERLEYEHKKRMLKSDYLDQLRDFQEREEQAMTRHISRLRGQHEKQIEELIVELERKKTTRIEQEERLARHVIEQLQKEHLVEVQELKRRLTHDFTEMERELRQRKEQQLDAVATAIRKEQDEASSRLLESRQAQREAQILQQTVVNEIKMSSNPKEFNPPSSPGQIPATEGSHRHRKSLSARFLEHESDRSSTDSERNESNARTRKRSQQQRRRSRSAVVKRTGDRRHEREYERWRQRIAEEKELLEKARSLIYSQKKELKKQAEKLKQDKHEWRRDAQLARSQYGGGSSSRNAVLDEIKSMIDETAIQWNHSAQQLREREAWISKREKKLAVMRDTANTLLKRSSKRNTGTSKRRSPNRRRRGRSYDGRDQLGLSSHSSVSMSSDDDDGNQSEYGEIVETLERLEDELASDVSEFSAGAEGFVSSSGPRHYVPPSTTVSMYSYRPQAALEAPSYRNATSSGPDYASVPASIFSSQWFRSQRASAAAVAPMTGTSRGSGTFTLDNWQTRRALFPSNRASRSQNQHPTSVVQRQIAQWAKGRERMQHAATQQATWISNLYQEVKDYGDARSSASQRHELDLDRSSSEIAPVAPLTRDDRDEC</sequence>
<dbReference type="PANTHER" id="PTHR21715">
    <property type="entry name" value="RH04127P"/>
    <property type="match status" value="1"/>
</dbReference>
<feature type="domain" description="WW" evidence="3">
    <location>
        <begin position="53"/>
        <end position="87"/>
    </location>
</feature>
<dbReference type="PANTHER" id="PTHR21715:SF0">
    <property type="entry name" value="RH04127P"/>
    <property type="match status" value="1"/>
</dbReference>
<evidence type="ECO:0000313" key="5">
    <source>
        <dbReference type="Proteomes" id="UP000794436"/>
    </source>
</evidence>
<reference evidence="4" key="1">
    <citation type="submission" date="2019-03" db="EMBL/GenBank/DDBJ databases">
        <title>Long read genome sequence of the mycoparasitic Pythium oligandrum ATCC 38472 isolated from sugarbeet rhizosphere.</title>
        <authorList>
            <person name="Gaulin E."/>
        </authorList>
    </citation>
    <scope>NUCLEOTIDE SEQUENCE</scope>
    <source>
        <strain evidence="4">ATCC 38472_TT</strain>
    </source>
</reference>
<feature type="compositionally biased region" description="Basic and acidic residues" evidence="2">
    <location>
        <begin position="106"/>
        <end position="121"/>
    </location>
</feature>
<feature type="compositionally biased region" description="Polar residues" evidence="2">
    <location>
        <begin position="675"/>
        <end position="684"/>
    </location>
</feature>
<feature type="compositionally biased region" description="Basic residues" evidence="2">
    <location>
        <begin position="1799"/>
        <end position="1810"/>
    </location>
</feature>
<feature type="compositionally biased region" description="Basic and acidic residues" evidence="2">
    <location>
        <begin position="2020"/>
        <end position="2030"/>
    </location>
</feature>
<feature type="coiled-coil region" evidence="1">
    <location>
        <begin position="1285"/>
        <end position="1354"/>
    </location>
</feature>
<feature type="compositionally biased region" description="Basic and acidic residues" evidence="2">
    <location>
        <begin position="1629"/>
        <end position="1648"/>
    </location>
</feature>
<feature type="coiled-coil region" evidence="1">
    <location>
        <begin position="532"/>
        <end position="559"/>
    </location>
</feature>
<dbReference type="SUPFAM" id="SSF51045">
    <property type="entry name" value="WW domain"/>
    <property type="match status" value="1"/>
</dbReference>
<feature type="compositionally biased region" description="Basic and acidic residues" evidence="2">
    <location>
        <begin position="340"/>
        <end position="359"/>
    </location>
</feature>
<dbReference type="OrthoDB" id="6344460at2759"/>
<dbReference type="CDD" id="cd00201">
    <property type="entry name" value="WW"/>
    <property type="match status" value="1"/>
</dbReference>
<keyword evidence="5" id="KW-1185">Reference proteome</keyword>
<feature type="coiled-coil region" evidence="1">
    <location>
        <begin position="1485"/>
        <end position="1568"/>
    </location>
</feature>
<dbReference type="EMBL" id="SPLM01000073">
    <property type="protein sequence ID" value="TMW63036.1"/>
    <property type="molecule type" value="Genomic_DNA"/>
</dbReference>
<dbReference type="SMART" id="SM00456">
    <property type="entry name" value="WW"/>
    <property type="match status" value="1"/>
</dbReference>
<feature type="region of interest" description="Disordered" evidence="2">
    <location>
        <begin position="1597"/>
        <end position="1677"/>
    </location>
</feature>
<feature type="region of interest" description="Disordered" evidence="2">
    <location>
        <begin position="710"/>
        <end position="743"/>
    </location>
</feature>
<proteinExistence type="predicted"/>
<evidence type="ECO:0000259" key="3">
    <source>
        <dbReference type="PROSITE" id="PS50020"/>
    </source>
</evidence>
<name>A0A8K1CGE3_PYTOL</name>
<feature type="region of interest" description="Disordered" evidence="2">
    <location>
        <begin position="98"/>
        <end position="185"/>
    </location>
</feature>
<dbReference type="SUPFAM" id="SSF57997">
    <property type="entry name" value="Tropomyosin"/>
    <property type="match status" value="1"/>
</dbReference>
<gene>
    <name evidence="4" type="ORF">Poli38472_005654</name>
</gene>
<dbReference type="Proteomes" id="UP000794436">
    <property type="component" value="Unassembled WGS sequence"/>
</dbReference>
<organism evidence="4 5">
    <name type="scientific">Pythium oligandrum</name>
    <name type="common">Mycoparasitic fungus</name>
    <dbReference type="NCBI Taxonomy" id="41045"/>
    <lineage>
        <taxon>Eukaryota</taxon>
        <taxon>Sar</taxon>
        <taxon>Stramenopiles</taxon>
        <taxon>Oomycota</taxon>
        <taxon>Peronosporomycetes</taxon>
        <taxon>Pythiales</taxon>
        <taxon>Pythiaceae</taxon>
        <taxon>Pythium</taxon>
    </lineage>
</organism>
<feature type="compositionally biased region" description="Basic and acidic residues" evidence="2">
    <location>
        <begin position="382"/>
        <end position="420"/>
    </location>
</feature>
<keyword evidence="1" id="KW-0175">Coiled coil</keyword>
<protein>
    <recommendedName>
        <fullName evidence="3">WW domain-containing protein</fullName>
    </recommendedName>
</protein>
<feature type="compositionally biased region" description="Basic and acidic residues" evidence="2">
    <location>
        <begin position="1668"/>
        <end position="1677"/>
    </location>
</feature>
<dbReference type="PROSITE" id="PS01159">
    <property type="entry name" value="WW_DOMAIN_1"/>
    <property type="match status" value="1"/>
</dbReference>
<comment type="caution">
    <text evidence="4">The sequence shown here is derived from an EMBL/GenBank/DDBJ whole genome shotgun (WGS) entry which is preliminary data.</text>
</comment>
<feature type="region of interest" description="Disordered" evidence="2">
    <location>
        <begin position="665"/>
        <end position="687"/>
    </location>
</feature>
<feature type="region of interest" description="Disordered" evidence="2">
    <location>
        <begin position="1781"/>
        <end position="1839"/>
    </location>
</feature>
<dbReference type="InterPro" id="IPR053233">
    <property type="entry name" value="ABRA-related"/>
</dbReference>
<feature type="coiled-coil region" evidence="1">
    <location>
        <begin position="1099"/>
        <end position="1252"/>
    </location>
</feature>
<dbReference type="InterPro" id="IPR001202">
    <property type="entry name" value="WW_dom"/>
</dbReference>
<accession>A0A8K1CGE3</accession>
<dbReference type="Gene3D" id="3.30.1470.10">
    <property type="entry name" value="Photosystem I PsaD, reaction center subunit II"/>
    <property type="match status" value="1"/>
</dbReference>
<feature type="region of interest" description="Disordered" evidence="2">
    <location>
        <begin position="216"/>
        <end position="480"/>
    </location>
</feature>
<feature type="compositionally biased region" description="Basic residues" evidence="2">
    <location>
        <begin position="1649"/>
        <end position="1662"/>
    </location>
</feature>
<evidence type="ECO:0000256" key="1">
    <source>
        <dbReference type="SAM" id="Coils"/>
    </source>
</evidence>
<dbReference type="InterPro" id="IPR036020">
    <property type="entry name" value="WW_dom_sf"/>
</dbReference>
<feature type="compositionally biased region" description="Acidic residues" evidence="2">
    <location>
        <begin position="229"/>
        <end position="238"/>
    </location>
</feature>
<feature type="compositionally biased region" description="Low complexity" evidence="2">
    <location>
        <begin position="248"/>
        <end position="273"/>
    </location>
</feature>
<feature type="region of interest" description="Disordered" evidence="2">
    <location>
        <begin position="2012"/>
        <end position="2047"/>
    </location>
</feature>
<evidence type="ECO:0000313" key="4">
    <source>
        <dbReference type="EMBL" id="TMW63036.1"/>
    </source>
</evidence>
<feature type="compositionally biased region" description="Basic and acidic residues" evidence="2">
    <location>
        <begin position="216"/>
        <end position="228"/>
    </location>
</feature>